<reference evidence="1 2" key="1">
    <citation type="journal article" date="2024" name="BMC Genomics">
        <title>De novo assembly and annotation of Popillia japonica's genome with initial clues to its potential as an invasive pest.</title>
        <authorList>
            <person name="Cucini C."/>
            <person name="Boschi S."/>
            <person name="Funari R."/>
            <person name="Cardaioli E."/>
            <person name="Iannotti N."/>
            <person name="Marturano G."/>
            <person name="Paoli F."/>
            <person name="Bruttini M."/>
            <person name="Carapelli A."/>
            <person name="Frati F."/>
            <person name="Nardi F."/>
        </authorList>
    </citation>
    <scope>NUCLEOTIDE SEQUENCE [LARGE SCALE GENOMIC DNA]</scope>
    <source>
        <strain evidence="1">DMR45628</strain>
    </source>
</reference>
<proteinExistence type="predicted"/>
<dbReference type="AlphaFoldDB" id="A0AAW1LV49"/>
<gene>
    <name evidence="1" type="ORF">QE152_g10199</name>
</gene>
<evidence type="ECO:0000313" key="1">
    <source>
        <dbReference type="EMBL" id="KAK9738078.1"/>
    </source>
</evidence>
<name>A0AAW1LV49_POPJA</name>
<sequence length="238" mass="27633">MQFEDVEEWMTKSDEGLENEFFTDEDVEEWMTKSDEGLENEFFTDEEIIGIATKADCGCEDDGDNADMEDSHKIGHEEAKKAAEILLQYVEQQKDSTALDVMNIIGRDEHTKMEILGLQKVFNRGSQFARPVGFCHTGLTKRLKDGRGTSKLGRFRHVFASAQEEEIYRYWVELDKRFFGLSLKSLRYLFYVYAKKNGISSSFSDESKMAGRDFTRGFMRRWKLSLRIPRKHCTDHGV</sequence>
<keyword evidence="2" id="KW-1185">Reference proteome</keyword>
<organism evidence="1 2">
    <name type="scientific">Popillia japonica</name>
    <name type="common">Japanese beetle</name>
    <dbReference type="NCBI Taxonomy" id="7064"/>
    <lineage>
        <taxon>Eukaryota</taxon>
        <taxon>Metazoa</taxon>
        <taxon>Ecdysozoa</taxon>
        <taxon>Arthropoda</taxon>
        <taxon>Hexapoda</taxon>
        <taxon>Insecta</taxon>
        <taxon>Pterygota</taxon>
        <taxon>Neoptera</taxon>
        <taxon>Endopterygota</taxon>
        <taxon>Coleoptera</taxon>
        <taxon>Polyphaga</taxon>
        <taxon>Scarabaeiformia</taxon>
        <taxon>Scarabaeidae</taxon>
        <taxon>Rutelinae</taxon>
        <taxon>Popillia</taxon>
    </lineage>
</organism>
<evidence type="ECO:0000313" key="2">
    <source>
        <dbReference type="Proteomes" id="UP001458880"/>
    </source>
</evidence>
<accession>A0AAW1LV49</accession>
<dbReference type="EMBL" id="JASPKY010000091">
    <property type="protein sequence ID" value="KAK9738078.1"/>
    <property type="molecule type" value="Genomic_DNA"/>
</dbReference>
<protein>
    <submittedName>
        <fullName evidence="1">Uncharacterized protein</fullName>
    </submittedName>
</protein>
<comment type="caution">
    <text evidence="1">The sequence shown here is derived from an EMBL/GenBank/DDBJ whole genome shotgun (WGS) entry which is preliminary data.</text>
</comment>
<dbReference type="Proteomes" id="UP001458880">
    <property type="component" value="Unassembled WGS sequence"/>
</dbReference>